<feature type="transmembrane region" description="Helical" evidence="1">
    <location>
        <begin position="164"/>
        <end position="184"/>
    </location>
</feature>
<dbReference type="AlphaFoldDB" id="A0A5B9EBQ6"/>
<dbReference type="Proteomes" id="UP000321820">
    <property type="component" value="Chromosome"/>
</dbReference>
<feature type="transmembrane region" description="Helical" evidence="1">
    <location>
        <begin position="12"/>
        <end position="36"/>
    </location>
</feature>
<organism evidence="2 3">
    <name type="scientific">Terriglobus albidus</name>
    <dbReference type="NCBI Taxonomy" id="1592106"/>
    <lineage>
        <taxon>Bacteria</taxon>
        <taxon>Pseudomonadati</taxon>
        <taxon>Acidobacteriota</taxon>
        <taxon>Terriglobia</taxon>
        <taxon>Terriglobales</taxon>
        <taxon>Acidobacteriaceae</taxon>
        <taxon>Terriglobus</taxon>
    </lineage>
</organism>
<feature type="transmembrane region" description="Helical" evidence="1">
    <location>
        <begin position="102"/>
        <end position="120"/>
    </location>
</feature>
<dbReference type="RefSeq" id="WP_147646907.1">
    <property type="nucleotide sequence ID" value="NZ_CP042806.1"/>
</dbReference>
<keyword evidence="1" id="KW-1133">Transmembrane helix</keyword>
<proteinExistence type="predicted"/>
<keyword evidence="1" id="KW-0812">Transmembrane</keyword>
<keyword evidence="3" id="KW-1185">Reference proteome</keyword>
<evidence type="ECO:0000313" key="2">
    <source>
        <dbReference type="EMBL" id="QEE27717.1"/>
    </source>
</evidence>
<name>A0A5B9EBQ6_9BACT</name>
<evidence type="ECO:0000256" key="1">
    <source>
        <dbReference type="SAM" id="Phobius"/>
    </source>
</evidence>
<sequence length="202" mass="23941">MTRSQFLWCLKLLGYWLLAYVAIQVEAPVRYVLWWMLRSGGRIHEPLGLFNTRTYLLFQIVWGCFLGLFPLHRVVDVFWVMFGRFRRAPAPEVDEWNWHRPILWAWAPTTAIFLLRFLSFHGHEESVFGGNVGITRWQYFFSNYMLEWQSPTDPLTLVWIVNRLAITGPMLLTIAYTVTVHLRLRIQERWLLSKATSEPPAI</sequence>
<gene>
    <name evidence="2" type="ORF">FTW19_06735</name>
</gene>
<evidence type="ECO:0000313" key="3">
    <source>
        <dbReference type="Proteomes" id="UP000321820"/>
    </source>
</evidence>
<keyword evidence="1" id="KW-0472">Membrane</keyword>
<accession>A0A5B9EBQ6</accession>
<feature type="transmembrane region" description="Helical" evidence="1">
    <location>
        <begin position="56"/>
        <end position="82"/>
    </location>
</feature>
<dbReference type="EMBL" id="CP042806">
    <property type="protein sequence ID" value="QEE27717.1"/>
    <property type="molecule type" value="Genomic_DNA"/>
</dbReference>
<protein>
    <submittedName>
        <fullName evidence="2">Uncharacterized protein</fullName>
    </submittedName>
</protein>
<dbReference type="OrthoDB" id="117009at2"/>
<dbReference type="KEGG" id="talb:FTW19_06735"/>
<reference evidence="2 3" key="1">
    <citation type="submission" date="2019-08" db="EMBL/GenBank/DDBJ databases">
        <title>Complete genome sequence of Terriglobus albidus strain ORNL.</title>
        <authorList>
            <person name="Podar M."/>
        </authorList>
    </citation>
    <scope>NUCLEOTIDE SEQUENCE [LARGE SCALE GENOMIC DNA]</scope>
    <source>
        <strain evidence="2 3">ORNL</strain>
    </source>
</reference>